<feature type="region of interest" description="Disordered" evidence="5">
    <location>
        <begin position="31"/>
        <end position="52"/>
    </location>
</feature>
<evidence type="ECO:0000256" key="1">
    <source>
        <dbReference type="ARBA" id="ARBA00003839"/>
    </source>
</evidence>
<evidence type="ECO:0000259" key="6">
    <source>
        <dbReference type="SMART" id="SM00835"/>
    </source>
</evidence>
<dbReference type="Pfam" id="PF00190">
    <property type="entry name" value="Cupin_1"/>
    <property type="match status" value="1"/>
</dbReference>
<dbReference type="Gene3D" id="2.60.120.10">
    <property type="entry name" value="Jelly Rolls"/>
    <property type="match status" value="1"/>
</dbReference>
<proteinExistence type="inferred from homology"/>
<reference evidence="7 8" key="1">
    <citation type="journal article" date="2018" name="Front. Plant Sci.">
        <title>Red Clover (Trifolium pratense) and Zigzag Clover (T. medium) - A Picture of Genomic Similarities and Differences.</title>
        <authorList>
            <person name="Dluhosova J."/>
            <person name="Istvanek J."/>
            <person name="Nedelnik J."/>
            <person name="Repkova J."/>
        </authorList>
    </citation>
    <scope>NUCLEOTIDE SEQUENCE [LARGE SCALE GENOMIC DNA]</scope>
    <source>
        <strain evidence="8">cv. 10/8</strain>
        <tissue evidence="7">Leaf</tissue>
    </source>
</reference>
<sequence length="160" mass="17935">GALLLPHYNSRAVVVLLVNEGKGNLELVGQRNEQQEQEEEEDEQQEQDERGRHVQRYRARLSPGDVVVIPAGHPVAISASSDLYLLGFGINAENNQRNFLAGEEDNVISQIQKPVKELAFPGSAQEVDRLIRNQKQSYFANARPQQRRGQILSSILGAFY</sequence>
<accession>A0A392MD31</accession>
<dbReference type="PANTHER" id="PTHR31189">
    <property type="entry name" value="OS03G0336100 PROTEIN-RELATED"/>
    <property type="match status" value="1"/>
</dbReference>
<dbReference type="PANTHER" id="PTHR31189:SF41">
    <property type="entry name" value="VICILIN C72"/>
    <property type="match status" value="1"/>
</dbReference>
<comment type="similarity">
    <text evidence="3">Belongs to the 7S seed storage protein family.</text>
</comment>
<dbReference type="AlphaFoldDB" id="A0A392MD31"/>
<dbReference type="SUPFAM" id="SSF51182">
    <property type="entry name" value="RmlC-like cupins"/>
    <property type="match status" value="1"/>
</dbReference>
<feature type="domain" description="Cupin type-1" evidence="6">
    <location>
        <begin position="1"/>
        <end position="128"/>
    </location>
</feature>
<comment type="function">
    <text evidence="1">Seed storage protein.</text>
</comment>
<comment type="subcellular location">
    <subcellularLocation>
        <location evidence="4">Vacuole</location>
        <location evidence="4">Aleurone grain</location>
    </subcellularLocation>
</comment>
<comment type="caution">
    <text evidence="7">The sequence shown here is derived from an EMBL/GenBank/DDBJ whole genome shotgun (WGS) entry which is preliminary data.</text>
</comment>
<keyword evidence="8" id="KW-1185">Reference proteome</keyword>
<organism evidence="7 8">
    <name type="scientific">Trifolium medium</name>
    <dbReference type="NCBI Taxonomy" id="97028"/>
    <lineage>
        <taxon>Eukaryota</taxon>
        <taxon>Viridiplantae</taxon>
        <taxon>Streptophyta</taxon>
        <taxon>Embryophyta</taxon>
        <taxon>Tracheophyta</taxon>
        <taxon>Spermatophyta</taxon>
        <taxon>Magnoliopsida</taxon>
        <taxon>eudicotyledons</taxon>
        <taxon>Gunneridae</taxon>
        <taxon>Pentapetalae</taxon>
        <taxon>rosids</taxon>
        <taxon>fabids</taxon>
        <taxon>Fabales</taxon>
        <taxon>Fabaceae</taxon>
        <taxon>Papilionoideae</taxon>
        <taxon>50 kb inversion clade</taxon>
        <taxon>NPAAA clade</taxon>
        <taxon>Hologalegina</taxon>
        <taxon>IRL clade</taxon>
        <taxon>Trifolieae</taxon>
        <taxon>Trifolium</taxon>
    </lineage>
</organism>
<dbReference type="InterPro" id="IPR011051">
    <property type="entry name" value="RmlC_Cupin_sf"/>
</dbReference>
<evidence type="ECO:0000256" key="3">
    <source>
        <dbReference type="ARBA" id="ARBA00023597"/>
    </source>
</evidence>
<feature type="compositionally biased region" description="Acidic residues" evidence="5">
    <location>
        <begin position="35"/>
        <end position="46"/>
    </location>
</feature>
<evidence type="ECO:0000313" key="8">
    <source>
        <dbReference type="Proteomes" id="UP000265520"/>
    </source>
</evidence>
<dbReference type="CDD" id="cd02245">
    <property type="entry name" value="cupin_7S_vicilin-like_C"/>
    <property type="match status" value="1"/>
</dbReference>
<dbReference type="InterPro" id="IPR050253">
    <property type="entry name" value="Seed_Storage-Functional"/>
</dbReference>
<evidence type="ECO:0000313" key="7">
    <source>
        <dbReference type="EMBL" id="MCH85427.1"/>
    </source>
</evidence>
<dbReference type="SMART" id="SM00835">
    <property type="entry name" value="Cupin_1"/>
    <property type="match status" value="1"/>
</dbReference>
<dbReference type="Proteomes" id="UP000265520">
    <property type="component" value="Unassembled WGS sequence"/>
</dbReference>
<dbReference type="EMBL" id="LXQA010008492">
    <property type="protein sequence ID" value="MCH85427.1"/>
    <property type="molecule type" value="Genomic_DNA"/>
</dbReference>
<evidence type="ECO:0000256" key="2">
    <source>
        <dbReference type="ARBA" id="ARBA00022554"/>
    </source>
</evidence>
<keyword evidence="2" id="KW-0926">Vacuole</keyword>
<evidence type="ECO:0000256" key="4">
    <source>
        <dbReference type="ARBA" id="ARBA00023770"/>
    </source>
</evidence>
<evidence type="ECO:0000256" key="5">
    <source>
        <dbReference type="SAM" id="MobiDB-lite"/>
    </source>
</evidence>
<dbReference type="GO" id="GO:0033095">
    <property type="term" value="C:aleurone grain"/>
    <property type="evidence" value="ECO:0007669"/>
    <property type="project" value="UniProtKB-SubCell"/>
</dbReference>
<feature type="non-terminal residue" evidence="7">
    <location>
        <position position="1"/>
    </location>
</feature>
<gene>
    <name evidence="7" type="ORF">A2U01_0006273</name>
</gene>
<dbReference type="InterPro" id="IPR014710">
    <property type="entry name" value="RmlC-like_jellyroll"/>
</dbReference>
<name>A0A392MD31_9FABA</name>
<protein>
    <submittedName>
        <fullName evidence="7">Convicilin</fullName>
    </submittedName>
</protein>
<dbReference type="InterPro" id="IPR006045">
    <property type="entry name" value="Cupin_1"/>
</dbReference>